<dbReference type="Pfam" id="PF08310">
    <property type="entry name" value="LGFP"/>
    <property type="match status" value="5"/>
</dbReference>
<gene>
    <name evidence="3" type="ORF">SAMN04489726_5957</name>
</gene>
<dbReference type="InterPro" id="IPR035986">
    <property type="entry name" value="PKD_dom_sf"/>
</dbReference>
<dbReference type="InterPro" id="IPR013207">
    <property type="entry name" value="LGFP"/>
</dbReference>
<dbReference type="RefSeq" id="WP_043810583.1">
    <property type="nucleotide sequence ID" value="NZ_JOEF01000003.1"/>
</dbReference>
<dbReference type="Gene3D" id="2.60.40.10">
    <property type="entry name" value="Immunoglobulins"/>
    <property type="match status" value="2"/>
</dbReference>
<dbReference type="eggNOG" id="COG5479">
    <property type="taxonomic scope" value="Bacteria"/>
</dbReference>
<dbReference type="InterPro" id="IPR011041">
    <property type="entry name" value="Quinoprot_gluc/sorb_DH_b-prop"/>
</dbReference>
<sequence length="941" mass="100629">MRLRLFSAAATAAVVAATVVVPRVAAADEVPILPAGFVFTDQRSGQEPFELTDFAHLPDGSVLTTGKKGTVAWVPATGEPRTIATLPTRSNGDLGLTGLALANDFATTRQLYLTRAVNVGVGKELRMSRWTLGYAQGVPSGLTDEVPLLQIPGNTDIHGITGLAVGPDDSIWVSVGDSAGVRYSEGATPDNVDKFALRSLEIDEPYGKLFRLTPDGSGAPGNPFYQADNPRSWRSKVYASGFRSPFRFSLDPSSGAPVLADVGWERREEVNLVQPGQNYKWPCWEGDIPTPAYSLIPVCTTMVNTPPLLTYLRNEGNAITGGIVYSGTAYPEEYRGAYFYGDYAQKKIWTLRYNADGTLVPGSQKPPFGTQIGGPVKFGAASNGDIVMADIYSGQLRRLSYSSANHAPIAKATSTTAPSTRTVTFDASKSYDFDGDALTYKWDFGDGTTGEGITATHKYETSQNVLTAKLTVTDALGKSGTAQLTVAPSNNAPTITLTKPPANKVFAVNEQVQLNATANDVEDGALTVTWSSDLVHCPTNAACHSHPDVGGTGPTFGMPFTDHPESRVDITVKATDRYGVTTTESYSAMPWQQRLTVNSNIPAGVRIGSNGSTTTALMTVGSEVGIEAAAEASDGVATFAKWTDGSASRTRNVIMGGSDVTVTANYVTPLDQRYDGDEALRTQFGAPLAPEVAEGGLRYREYERGRLYWTPAAGVKAVHGAILGTYVANGGHSRLGAPTTDELPTPDGVGRFNHFAGTPYSGFASVYWTPQIGAVAIWGDIRGAWARTGWEAGPLGYPITSESGTPDGVGRFNHFSKNGSVYWTPSTGAQAIYGEIRRTWQRTGWEQGPLGYPTTDEMGTPDGVGRYNHFSKGGSVYWTSSTGAHDIYGAIKARWAQLGWERSYLGYPTTGEHDVTGGRRNLFQNGKIVWERATGKVTDSR</sequence>
<keyword evidence="4" id="KW-1185">Reference proteome</keyword>
<reference evidence="3 4" key="1">
    <citation type="submission" date="2016-10" db="EMBL/GenBank/DDBJ databases">
        <authorList>
            <person name="de Groot N.N."/>
        </authorList>
    </citation>
    <scope>NUCLEOTIDE SEQUENCE [LARGE SCALE GENOMIC DNA]</scope>
    <source>
        <strain evidence="3 4">DSM 44149</strain>
    </source>
</reference>
<dbReference type="CDD" id="cd00146">
    <property type="entry name" value="PKD"/>
    <property type="match status" value="1"/>
</dbReference>
<dbReference type="EMBL" id="LT629701">
    <property type="protein sequence ID" value="SDN30289.1"/>
    <property type="molecule type" value="Genomic_DNA"/>
</dbReference>
<evidence type="ECO:0000259" key="2">
    <source>
        <dbReference type="PROSITE" id="PS50093"/>
    </source>
</evidence>
<dbReference type="GO" id="GO:0005975">
    <property type="term" value="P:carbohydrate metabolic process"/>
    <property type="evidence" value="ECO:0007669"/>
    <property type="project" value="UniProtKB-ARBA"/>
</dbReference>
<dbReference type="eggNOG" id="COG3291">
    <property type="taxonomic scope" value="Bacteria"/>
</dbReference>
<dbReference type="PANTHER" id="PTHR19328:SF13">
    <property type="entry name" value="HIPL1 PROTEIN"/>
    <property type="match status" value="1"/>
</dbReference>
<protein>
    <submittedName>
        <fullName evidence="3">LGFP repeat-containing protein</fullName>
    </submittedName>
</protein>
<evidence type="ECO:0000256" key="1">
    <source>
        <dbReference type="SAM" id="SignalP"/>
    </source>
</evidence>
<name>A0A1H0A9G3_ALLAB</name>
<accession>A0A1H0A9G3</accession>
<dbReference type="InterPro" id="IPR000601">
    <property type="entry name" value="PKD_dom"/>
</dbReference>
<dbReference type="SUPFAM" id="SSF49299">
    <property type="entry name" value="PKD domain"/>
    <property type="match status" value="1"/>
</dbReference>
<feature type="domain" description="PKD" evidence="2">
    <location>
        <begin position="410"/>
        <end position="459"/>
    </location>
</feature>
<dbReference type="AlphaFoldDB" id="A0A1H0A9G3"/>
<dbReference type="Pfam" id="PF07995">
    <property type="entry name" value="GSDH"/>
    <property type="match status" value="1"/>
</dbReference>
<dbReference type="InterPro" id="IPR022409">
    <property type="entry name" value="PKD/Chitinase_dom"/>
</dbReference>
<evidence type="ECO:0000313" key="4">
    <source>
        <dbReference type="Proteomes" id="UP000183376"/>
    </source>
</evidence>
<dbReference type="InterPro" id="IPR011042">
    <property type="entry name" value="6-blade_b-propeller_TolB-like"/>
</dbReference>
<feature type="signal peptide" evidence="1">
    <location>
        <begin position="1"/>
        <end position="27"/>
    </location>
</feature>
<dbReference type="SMART" id="SM00089">
    <property type="entry name" value="PKD"/>
    <property type="match status" value="1"/>
</dbReference>
<feature type="chain" id="PRO_5009246738" evidence="1">
    <location>
        <begin position="28"/>
        <end position="941"/>
    </location>
</feature>
<dbReference type="InterPro" id="IPR013783">
    <property type="entry name" value="Ig-like_fold"/>
</dbReference>
<organism evidence="3 4">
    <name type="scientific">Allokutzneria albata</name>
    <name type="common">Kibdelosporangium albatum</name>
    <dbReference type="NCBI Taxonomy" id="211114"/>
    <lineage>
        <taxon>Bacteria</taxon>
        <taxon>Bacillati</taxon>
        <taxon>Actinomycetota</taxon>
        <taxon>Actinomycetes</taxon>
        <taxon>Pseudonocardiales</taxon>
        <taxon>Pseudonocardiaceae</taxon>
        <taxon>Allokutzneria</taxon>
    </lineage>
</organism>
<dbReference type="STRING" id="211114.SAMN04489726_5957"/>
<dbReference type="Gene3D" id="2.120.10.30">
    <property type="entry name" value="TolB, C-terminal domain"/>
    <property type="match status" value="1"/>
</dbReference>
<evidence type="ECO:0000313" key="3">
    <source>
        <dbReference type="EMBL" id="SDN30289.1"/>
    </source>
</evidence>
<dbReference type="PROSITE" id="PS50093">
    <property type="entry name" value="PKD"/>
    <property type="match status" value="1"/>
</dbReference>
<keyword evidence="1" id="KW-0732">Signal</keyword>
<dbReference type="SUPFAM" id="SSF50952">
    <property type="entry name" value="Soluble quinoprotein glucose dehydrogenase"/>
    <property type="match status" value="1"/>
</dbReference>
<proteinExistence type="predicted"/>
<dbReference type="InterPro" id="IPR012938">
    <property type="entry name" value="Glc/Sorbosone_DH"/>
</dbReference>
<dbReference type="PANTHER" id="PTHR19328">
    <property type="entry name" value="HEDGEHOG-INTERACTING PROTEIN"/>
    <property type="match status" value="1"/>
</dbReference>
<dbReference type="Proteomes" id="UP000183376">
    <property type="component" value="Chromosome I"/>
</dbReference>
<dbReference type="eggNOG" id="COG2133">
    <property type="taxonomic scope" value="Bacteria"/>
</dbReference>
<dbReference type="Pfam" id="PF18911">
    <property type="entry name" value="PKD_4"/>
    <property type="match status" value="1"/>
</dbReference>